<evidence type="ECO:0000313" key="1">
    <source>
        <dbReference type="EMBL" id="SPF44739.1"/>
    </source>
</evidence>
<name>A0A2U3KYV9_9BACT</name>
<dbReference type="Proteomes" id="UP000238701">
    <property type="component" value="Unassembled WGS sequence"/>
</dbReference>
<gene>
    <name evidence="1" type="ORF">SBA1_550104</name>
</gene>
<evidence type="ECO:0000313" key="2">
    <source>
        <dbReference type="Proteomes" id="UP000238701"/>
    </source>
</evidence>
<organism evidence="1 2">
    <name type="scientific">Candidatus Sulfotelmatobacter kueseliae</name>
    <dbReference type="NCBI Taxonomy" id="2042962"/>
    <lineage>
        <taxon>Bacteria</taxon>
        <taxon>Pseudomonadati</taxon>
        <taxon>Acidobacteriota</taxon>
        <taxon>Terriglobia</taxon>
        <taxon>Terriglobales</taxon>
        <taxon>Candidatus Korobacteraceae</taxon>
        <taxon>Candidatus Sulfotelmatobacter</taxon>
    </lineage>
</organism>
<proteinExistence type="predicted"/>
<reference evidence="2" key="1">
    <citation type="submission" date="2018-02" db="EMBL/GenBank/DDBJ databases">
        <authorList>
            <person name="Hausmann B."/>
        </authorList>
    </citation>
    <scope>NUCLEOTIDE SEQUENCE [LARGE SCALE GENOMIC DNA]</scope>
    <source>
        <strain evidence="2">Peat soil MAG SbA1</strain>
    </source>
</reference>
<sequence>MRRGINQHTLEKICRREPVRVIKLAKCLKVLKEYESEKDSSIKARPG</sequence>
<dbReference type="AlphaFoldDB" id="A0A2U3KYV9"/>
<dbReference type="EMBL" id="OMOD01000150">
    <property type="protein sequence ID" value="SPF44739.1"/>
    <property type="molecule type" value="Genomic_DNA"/>
</dbReference>
<accession>A0A2U3KYV9</accession>
<protein>
    <submittedName>
        <fullName evidence="1">Uncharacterized protein</fullName>
    </submittedName>
</protein>